<protein>
    <submittedName>
        <fullName evidence="2">ATP-binding protein</fullName>
    </submittedName>
</protein>
<keyword evidence="2" id="KW-0067">ATP-binding</keyword>
<keyword evidence="2" id="KW-0547">Nucleotide-binding</keyword>
<dbReference type="Gene3D" id="3.30.565.10">
    <property type="entry name" value="Histidine kinase-like ATPase, C-terminal domain"/>
    <property type="match status" value="1"/>
</dbReference>
<dbReference type="Proteomes" id="UP000297693">
    <property type="component" value="Unassembled WGS sequence"/>
</dbReference>
<reference evidence="2" key="1">
    <citation type="journal article" date="2019" name="PLoS Negl. Trop. Dis.">
        <title>Revisiting the worldwide diversity of Leptospira species in the environment.</title>
        <authorList>
            <person name="Vincent A.T."/>
            <person name="Schiettekatte O."/>
            <person name="Bourhy P."/>
            <person name="Veyrier F.J."/>
            <person name="Picardeau M."/>
        </authorList>
    </citation>
    <scope>NUCLEOTIDE SEQUENCE [LARGE SCALE GENOMIC DNA]</scope>
    <source>
        <strain evidence="2">201702476</strain>
    </source>
</reference>
<dbReference type="RefSeq" id="WP_135624919.1">
    <property type="nucleotide sequence ID" value="NZ_RQGD01000045.1"/>
</dbReference>
<dbReference type="SUPFAM" id="SSF55874">
    <property type="entry name" value="ATPase domain of HSP90 chaperone/DNA topoisomerase II/histidine kinase"/>
    <property type="match status" value="1"/>
</dbReference>
<keyword evidence="3" id="KW-1185">Reference proteome</keyword>
<comment type="caution">
    <text evidence="2">The sequence shown here is derived from an EMBL/GenBank/DDBJ whole genome shotgun (WGS) entry which is preliminary data.</text>
</comment>
<gene>
    <name evidence="2" type="ORF">EHQ58_16020</name>
</gene>
<evidence type="ECO:0000313" key="3">
    <source>
        <dbReference type="Proteomes" id="UP000297693"/>
    </source>
</evidence>
<name>A0A4R9JWH9_9LEPT</name>
<evidence type="ECO:0000313" key="2">
    <source>
        <dbReference type="EMBL" id="TGL56701.1"/>
    </source>
</evidence>
<dbReference type="OrthoDB" id="327549at2"/>
<dbReference type="CDD" id="cd16936">
    <property type="entry name" value="HATPase_RsbW-like"/>
    <property type="match status" value="1"/>
</dbReference>
<dbReference type="InterPro" id="IPR036890">
    <property type="entry name" value="HATPase_C_sf"/>
</dbReference>
<proteinExistence type="predicted"/>
<dbReference type="GO" id="GO:0005524">
    <property type="term" value="F:ATP binding"/>
    <property type="evidence" value="ECO:0007669"/>
    <property type="project" value="UniProtKB-KW"/>
</dbReference>
<dbReference type="InterPro" id="IPR003594">
    <property type="entry name" value="HATPase_dom"/>
</dbReference>
<dbReference type="Pfam" id="PF13581">
    <property type="entry name" value="HATPase_c_2"/>
    <property type="match status" value="1"/>
</dbReference>
<feature type="domain" description="Histidine kinase/HSP90-like ATPase" evidence="1">
    <location>
        <begin position="14"/>
        <end position="135"/>
    </location>
</feature>
<evidence type="ECO:0000259" key="1">
    <source>
        <dbReference type="Pfam" id="PF13581"/>
    </source>
</evidence>
<sequence length="143" mass="16444">MRSLAERVLFLDPSVEHLSGFRNEIRKFLAEEGSSILRNRIIFCMDELVSNIIEHGNLNSRKQKIEIRLLSFPTFWKMVIVDDALAFDPNHAIGPTLESLYDSGAEGGFGLSALKKLTRLYYKRISLENKNQVTLFFRKGNHE</sequence>
<accession>A0A4R9JWH9</accession>
<organism evidence="2 3">
    <name type="scientific">Leptospira ognonensis</name>
    <dbReference type="NCBI Taxonomy" id="2484945"/>
    <lineage>
        <taxon>Bacteria</taxon>
        <taxon>Pseudomonadati</taxon>
        <taxon>Spirochaetota</taxon>
        <taxon>Spirochaetia</taxon>
        <taxon>Leptospirales</taxon>
        <taxon>Leptospiraceae</taxon>
        <taxon>Leptospira</taxon>
    </lineage>
</organism>
<dbReference type="AlphaFoldDB" id="A0A4R9JWH9"/>
<dbReference type="EMBL" id="RQGD01000045">
    <property type="protein sequence ID" value="TGL56701.1"/>
    <property type="molecule type" value="Genomic_DNA"/>
</dbReference>